<dbReference type="RefSeq" id="XP_002585360.1">
    <property type="nucleotide sequence ID" value="XM_002585314.1"/>
</dbReference>
<name>C4JUB0_UNCRE</name>
<reference evidence="2" key="1">
    <citation type="journal article" date="2009" name="Genome Res.">
        <title>Comparative genomic analyses of the human fungal pathogens Coccidioides and their relatives.</title>
        <authorList>
            <person name="Sharpton T.J."/>
            <person name="Stajich J.E."/>
            <person name="Rounsley S.D."/>
            <person name="Gardner M.J."/>
            <person name="Wortman J.R."/>
            <person name="Jordar V.S."/>
            <person name="Maiti R."/>
            <person name="Kodira C.D."/>
            <person name="Neafsey D.E."/>
            <person name="Zeng Q."/>
            <person name="Hung C.-Y."/>
            <person name="McMahan C."/>
            <person name="Muszewska A."/>
            <person name="Grynberg M."/>
            <person name="Mandel M.A."/>
            <person name="Kellner E.M."/>
            <person name="Barker B.M."/>
            <person name="Galgiani J.N."/>
            <person name="Orbach M.J."/>
            <person name="Kirkland T.N."/>
            <person name="Cole G.T."/>
            <person name="Henn M.R."/>
            <person name="Birren B.W."/>
            <person name="Taylor J.W."/>
        </authorList>
    </citation>
    <scope>NUCLEOTIDE SEQUENCE [LARGE SCALE GENOMIC DNA]</scope>
    <source>
        <strain evidence="2">UAMH 1704</strain>
    </source>
</reference>
<sequence length="281" mass="30752">MSAIKFLITGATSGLGGSVLATLYEHVSAGSKACIAAASSRADAADSLQNDYPGIQFRHLDFGNREQMVKSLHGVERLFFVSSPEIESVKREKQHANVVKAAREAGVHYVYYASLAFGGYGSHSNVGVQQAHLVTERLLQQEELGEATANLMLRDPGTLSFHNNIALLTASRTYTLADVVAAISQATGTDIPVEQVSRDDFPRILAAEDAKDGRGKKSEQFFTSWRSLIEAMEQGEARTVDPLMQELLGREPRDAMQHVARLVQDGAREGGYTWHQNYAKR</sequence>
<dbReference type="STRING" id="336963.C4JUB0"/>
<dbReference type="EMBL" id="CH476617">
    <property type="protein sequence ID" value="EEP81207.1"/>
    <property type="molecule type" value="Genomic_DNA"/>
</dbReference>
<protein>
    <submittedName>
        <fullName evidence="1">Uncharacterized protein</fullName>
    </submittedName>
</protein>
<dbReference type="eggNOG" id="ENOG502S5T1">
    <property type="taxonomic scope" value="Eukaryota"/>
</dbReference>
<dbReference type="PANTHER" id="PTHR47129">
    <property type="entry name" value="QUINONE OXIDOREDUCTASE 2"/>
    <property type="match status" value="1"/>
</dbReference>
<dbReference type="OMA" id="NGWYHEN"/>
<dbReference type="InParanoid" id="C4JUB0"/>
<dbReference type="Proteomes" id="UP000002058">
    <property type="component" value="Unassembled WGS sequence"/>
</dbReference>
<proteinExistence type="predicted"/>
<evidence type="ECO:0000313" key="2">
    <source>
        <dbReference type="Proteomes" id="UP000002058"/>
    </source>
</evidence>
<dbReference type="VEuPathDB" id="FungiDB:UREG_06049"/>
<dbReference type="InterPro" id="IPR052718">
    <property type="entry name" value="NmrA-type_oxidoreductase"/>
</dbReference>
<dbReference type="OrthoDB" id="419598at2759"/>
<dbReference type="AlphaFoldDB" id="C4JUB0"/>
<dbReference type="KEGG" id="ure:UREG_06049"/>
<dbReference type="Gene3D" id="3.40.50.720">
    <property type="entry name" value="NAD(P)-binding Rossmann-like Domain"/>
    <property type="match status" value="2"/>
</dbReference>
<dbReference type="InterPro" id="IPR036291">
    <property type="entry name" value="NAD(P)-bd_dom_sf"/>
</dbReference>
<dbReference type="GeneID" id="8438955"/>
<dbReference type="SUPFAM" id="SSF51735">
    <property type="entry name" value="NAD(P)-binding Rossmann-fold domains"/>
    <property type="match status" value="1"/>
</dbReference>
<gene>
    <name evidence="1" type="ORF">UREG_06049</name>
</gene>
<accession>C4JUB0</accession>
<evidence type="ECO:0000313" key="1">
    <source>
        <dbReference type="EMBL" id="EEP81207.1"/>
    </source>
</evidence>
<dbReference type="PANTHER" id="PTHR47129:SF1">
    <property type="entry name" value="NMRA-LIKE DOMAIN-CONTAINING PROTEIN"/>
    <property type="match status" value="1"/>
</dbReference>
<dbReference type="HOGENOM" id="CLU_007383_10_4_1"/>
<keyword evidence="2" id="KW-1185">Reference proteome</keyword>
<organism evidence="1 2">
    <name type="scientific">Uncinocarpus reesii (strain UAMH 1704)</name>
    <dbReference type="NCBI Taxonomy" id="336963"/>
    <lineage>
        <taxon>Eukaryota</taxon>
        <taxon>Fungi</taxon>
        <taxon>Dikarya</taxon>
        <taxon>Ascomycota</taxon>
        <taxon>Pezizomycotina</taxon>
        <taxon>Eurotiomycetes</taxon>
        <taxon>Eurotiomycetidae</taxon>
        <taxon>Onygenales</taxon>
        <taxon>Onygenaceae</taxon>
        <taxon>Uncinocarpus</taxon>
    </lineage>
</organism>